<keyword evidence="6" id="KW-0574">Periplasm</keyword>
<comment type="similarity">
    <text evidence="2">Belongs to the bacterial solute-binding protein 1 family.</text>
</comment>
<evidence type="ECO:0000313" key="10">
    <source>
        <dbReference type="EMBL" id="POF30030.1"/>
    </source>
</evidence>
<evidence type="ECO:0000256" key="4">
    <source>
        <dbReference type="ARBA" id="ARBA00022597"/>
    </source>
</evidence>
<dbReference type="Gene3D" id="3.40.190.10">
    <property type="entry name" value="Periplasmic binding protein-like II"/>
    <property type="match status" value="2"/>
</dbReference>
<comment type="function">
    <text evidence="7">Part of a binding-protein-dependent transport system for a sugar.</text>
</comment>
<dbReference type="EMBL" id="PPCN01000007">
    <property type="protein sequence ID" value="POF30030.1"/>
    <property type="molecule type" value="Genomic_DNA"/>
</dbReference>
<proteinExistence type="inferred from homology"/>
<dbReference type="GO" id="GO:0042597">
    <property type="term" value="C:periplasmic space"/>
    <property type="evidence" value="ECO:0007669"/>
    <property type="project" value="UniProtKB-SubCell"/>
</dbReference>
<evidence type="ECO:0000256" key="6">
    <source>
        <dbReference type="ARBA" id="ARBA00022764"/>
    </source>
</evidence>
<comment type="subcellular location">
    <subcellularLocation>
        <location evidence="1">Periplasm</location>
    </subcellularLocation>
</comment>
<evidence type="ECO:0000256" key="5">
    <source>
        <dbReference type="ARBA" id="ARBA00022729"/>
    </source>
</evidence>
<dbReference type="SUPFAM" id="SSF53850">
    <property type="entry name" value="Periplasmic binding protein-like II"/>
    <property type="match status" value="1"/>
</dbReference>
<feature type="chain" id="PRO_5015664537" description="Probable sugar-binding periplasmic protein" evidence="9">
    <location>
        <begin position="23"/>
        <end position="415"/>
    </location>
</feature>
<accession>A0A2S3UR25</accession>
<evidence type="ECO:0000256" key="9">
    <source>
        <dbReference type="SAM" id="SignalP"/>
    </source>
</evidence>
<organism evidence="10 11">
    <name type="scientific">Roseibium marinum</name>
    <dbReference type="NCBI Taxonomy" id="281252"/>
    <lineage>
        <taxon>Bacteria</taxon>
        <taxon>Pseudomonadati</taxon>
        <taxon>Pseudomonadota</taxon>
        <taxon>Alphaproteobacteria</taxon>
        <taxon>Hyphomicrobiales</taxon>
        <taxon>Stappiaceae</taxon>
        <taxon>Roseibium</taxon>
    </lineage>
</organism>
<dbReference type="InterPro" id="IPR006059">
    <property type="entry name" value="SBP"/>
</dbReference>
<protein>
    <recommendedName>
        <fullName evidence="8">Probable sugar-binding periplasmic protein</fullName>
    </recommendedName>
</protein>
<feature type="signal peptide" evidence="9">
    <location>
        <begin position="1"/>
        <end position="22"/>
    </location>
</feature>
<evidence type="ECO:0000256" key="3">
    <source>
        <dbReference type="ARBA" id="ARBA00022448"/>
    </source>
</evidence>
<keyword evidence="11" id="KW-1185">Reference proteome</keyword>
<gene>
    <name evidence="10" type="ORF">CLV41_10756</name>
</gene>
<dbReference type="Proteomes" id="UP000236959">
    <property type="component" value="Unassembled WGS sequence"/>
</dbReference>
<keyword evidence="5 9" id="KW-0732">Signal</keyword>
<sequence length="415" mass="45503">MLKKFAMIVSASAILSAGSAWAEPQELIIYQKWSSPAEVAALNVLKDGAEERGIEWIDITIPHDTGSNVNLLNLVTGGQPPNIFSENNPAVYRDLTQMGLGRPLTKEFEEAGVTANLPPSVVKSITVDGEIMKFPLGIHIDGMVFYNKAVAEKAGVDPASWTSLDDMFSEFDKIREAGYVPLAVGAQAWQIGYLTHALVATVGGADYFTRIYGPKPDPAALDEAPLRETFDWLRKFQQAADDGSVNRDWNMTTNFVISEKALMQIHGDWMKGEWRVAGKEAGKDFGCIQIPGAKALSVTVDAWGLLGNQPADVDAKEVEFALMTVSPDINSAFAAKKGSTPVRTDVDQSSLDPCSREVQTILKDPARQVQNPHSMVDADWQASIWEVAFNFWSDDTMTTDEAIEELKENYDIILN</sequence>
<evidence type="ECO:0000256" key="2">
    <source>
        <dbReference type="ARBA" id="ARBA00008520"/>
    </source>
</evidence>
<keyword evidence="3" id="KW-0813">Transport</keyword>
<dbReference type="PANTHER" id="PTHR43649">
    <property type="entry name" value="ARABINOSE-BINDING PROTEIN-RELATED"/>
    <property type="match status" value="1"/>
</dbReference>
<reference evidence="10 11" key="1">
    <citation type="submission" date="2018-01" db="EMBL/GenBank/DDBJ databases">
        <title>Genomic Encyclopedia of Archaeal and Bacterial Type Strains, Phase II (KMG-II): from individual species to whole genera.</title>
        <authorList>
            <person name="Goeker M."/>
        </authorList>
    </citation>
    <scope>NUCLEOTIDE SEQUENCE [LARGE SCALE GENOMIC DNA]</scope>
    <source>
        <strain evidence="10 11">DSM 17023</strain>
    </source>
</reference>
<evidence type="ECO:0000256" key="7">
    <source>
        <dbReference type="ARBA" id="ARBA00049629"/>
    </source>
</evidence>
<name>A0A2S3UR25_9HYPH</name>
<dbReference type="AlphaFoldDB" id="A0A2S3UR25"/>
<evidence type="ECO:0000256" key="8">
    <source>
        <dbReference type="ARBA" id="ARBA00049753"/>
    </source>
</evidence>
<dbReference type="OrthoDB" id="7819610at2"/>
<comment type="caution">
    <text evidence="10">The sequence shown here is derived from an EMBL/GenBank/DDBJ whole genome shotgun (WGS) entry which is preliminary data.</text>
</comment>
<evidence type="ECO:0000313" key="11">
    <source>
        <dbReference type="Proteomes" id="UP000236959"/>
    </source>
</evidence>
<keyword evidence="4" id="KW-0762">Sugar transport</keyword>
<dbReference type="PANTHER" id="PTHR43649:SF28">
    <property type="entry name" value="BINDING PROTEIN COMPONENT OF ABC SUGAR TRANSPORTER-RELATED"/>
    <property type="match status" value="1"/>
</dbReference>
<dbReference type="RefSeq" id="WP_103223425.1">
    <property type="nucleotide sequence ID" value="NZ_PPCN01000007.1"/>
</dbReference>
<dbReference type="InterPro" id="IPR050490">
    <property type="entry name" value="Bact_solute-bd_prot1"/>
</dbReference>
<dbReference type="Pfam" id="PF13416">
    <property type="entry name" value="SBP_bac_8"/>
    <property type="match status" value="1"/>
</dbReference>
<evidence type="ECO:0000256" key="1">
    <source>
        <dbReference type="ARBA" id="ARBA00004418"/>
    </source>
</evidence>